<dbReference type="InterPro" id="IPR009061">
    <property type="entry name" value="DNA-bd_dom_put_sf"/>
</dbReference>
<dbReference type="GO" id="GO:0003700">
    <property type="term" value="F:DNA-binding transcription factor activity"/>
    <property type="evidence" value="ECO:0007669"/>
    <property type="project" value="InterPro"/>
</dbReference>
<gene>
    <name evidence="3" type="ORF">MESMUL_10980</name>
</gene>
<name>A0A388SGC6_9BURK</name>
<dbReference type="SUPFAM" id="SSF46955">
    <property type="entry name" value="Putative DNA-binding domain"/>
    <property type="match status" value="1"/>
</dbReference>
<dbReference type="PRINTS" id="PR00040">
    <property type="entry name" value="HTHMERR"/>
</dbReference>
<dbReference type="GO" id="GO:0003677">
    <property type="term" value="F:DNA binding"/>
    <property type="evidence" value="ECO:0007669"/>
    <property type="project" value="UniProtKB-KW"/>
</dbReference>
<accession>A0A401LH23</accession>
<accession>A0A388SGC6</accession>
<reference evidence="3 4" key="1">
    <citation type="journal article" date="2018" name="Int. J. Syst. Evol. Microbiol.">
        <title>Mesosutterella multiformis gen. nov., sp. nov., a member of the family Sutterellaceae and Sutterella megalosphaeroides sp. nov., isolated from human faeces.</title>
        <authorList>
            <person name="Sakamoto M."/>
            <person name="Ikeyama N."/>
            <person name="Kunihiro T."/>
            <person name="Iino T."/>
            <person name="Yuki M."/>
            <person name="Ohkuma M."/>
        </authorList>
    </citation>
    <scope>NUCLEOTIDE SEQUENCE [LARGE SCALE GENOMIC DNA]</scope>
    <source>
        <strain evidence="3 4">4NBBH2</strain>
    </source>
</reference>
<dbReference type="InterPro" id="IPR047057">
    <property type="entry name" value="MerR_fam"/>
</dbReference>
<dbReference type="PROSITE" id="PS50937">
    <property type="entry name" value="HTH_MERR_2"/>
    <property type="match status" value="1"/>
</dbReference>
<dbReference type="Pfam" id="PF13411">
    <property type="entry name" value="MerR_1"/>
    <property type="match status" value="1"/>
</dbReference>
<protein>
    <submittedName>
        <fullName evidence="3">MerR family transcriptional regulator</fullName>
    </submittedName>
</protein>
<dbReference type="Proteomes" id="UP000266091">
    <property type="component" value="Unassembled WGS sequence"/>
</dbReference>
<organism evidence="3 4">
    <name type="scientific">Mesosutterella multiformis</name>
    <dbReference type="NCBI Taxonomy" id="2259133"/>
    <lineage>
        <taxon>Bacteria</taxon>
        <taxon>Pseudomonadati</taxon>
        <taxon>Pseudomonadota</taxon>
        <taxon>Betaproteobacteria</taxon>
        <taxon>Burkholderiales</taxon>
        <taxon>Sutterellaceae</taxon>
        <taxon>Mesosutterella</taxon>
    </lineage>
</organism>
<dbReference type="PANTHER" id="PTHR30204:SF92">
    <property type="entry name" value="HTH-TYPE TRANSCRIPTIONAL REGULATOR ZNTR"/>
    <property type="match status" value="1"/>
</dbReference>
<sequence length="146" mass="16873">MRIGELSRETGVPVETIRYYEKERLLEPPMRLQNNYRSYGDRHLARLRFIAHCRKLDMSLEEIREILNYDSSKPEEAGHIHELLHRQIEAVDARIRALTELQTKLYELEHSCHGHTQGHQCGIIQELSAPEAGRKPDAGSIKLAHG</sequence>
<dbReference type="EMBL" id="BGZJ01000001">
    <property type="protein sequence ID" value="GBO93744.1"/>
    <property type="molecule type" value="Genomic_DNA"/>
</dbReference>
<proteinExistence type="predicted"/>
<dbReference type="AlphaFoldDB" id="A0A388SGC6"/>
<evidence type="ECO:0000313" key="3">
    <source>
        <dbReference type="EMBL" id="GBO93744.1"/>
    </source>
</evidence>
<dbReference type="PANTHER" id="PTHR30204">
    <property type="entry name" value="REDOX-CYCLING DRUG-SENSING TRANSCRIPTIONAL ACTIVATOR SOXR"/>
    <property type="match status" value="1"/>
</dbReference>
<dbReference type="RefSeq" id="WP_235005552.1">
    <property type="nucleotide sequence ID" value="NZ_BGZJ01000001.1"/>
</dbReference>
<keyword evidence="4" id="KW-1185">Reference proteome</keyword>
<dbReference type="SMART" id="SM00422">
    <property type="entry name" value="HTH_MERR"/>
    <property type="match status" value="1"/>
</dbReference>
<comment type="caution">
    <text evidence="3">The sequence shown here is derived from an EMBL/GenBank/DDBJ whole genome shotgun (WGS) entry which is preliminary data.</text>
</comment>
<dbReference type="Gene3D" id="1.10.1660.10">
    <property type="match status" value="1"/>
</dbReference>
<evidence type="ECO:0000256" key="1">
    <source>
        <dbReference type="ARBA" id="ARBA00023125"/>
    </source>
</evidence>
<evidence type="ECO:0000313" key="4">
    <source>
        <dbReference type="Proteomes" id="UP000266091"/>
    </source>
</evidence>
<evidence type="ECO:0000259" key="2">
    <source>
        <dbReference type="PROSITE" id="PS50937"/>
    </source>
</evidence>
<feature type="domain" description="HTH merR-type" evidence="2">
    <location>
        <begin position="1"/>
        <end position="69"/>
    </location>
</feature>
<keyword evidence="1" id="KW-0238">DNA-binding</keyword>
<dbReference type="InterPro" id="IPR000551">
    <property type="entry name" value="MerR-type_HTH_dom"/>
</dbReference>